<keyword evidence="2" id="KW-1185">Reference proteome</keyword>
<comment type="caution">
    <text evidence="1">The sequence shown here is derived from an EMBL/GenBank/DDBJ whole genome shotgun (WGS) entry which is preliminary data.</text>
</comment>
<protein>
    <submittedName>
        <fullName evidence="1">Uncharacterized protein</fullName>
    </submittedName>
</protein>
<accession>A0ABQ8T102</accession>
<sequence>MRNVQNIQRGTSSEIRKLNTNEASLRLLNSMLNLRNNINTIHSRTYLLYDLRQFFEEVSGIVPNSHETHSRNNQYRKDTALQLKRQYGITFDVTVVQHLIGNGINYNTVRLYREMVGLPGSFICDIRYNDKSVYEKKVLIFICFEVTVHYKRFLHILHQKFVSVVTEGSLILGERPFHVTCKEETILRDMLLELNDSCEQYGMKINGNKTKTMVIGRNLKKQQELLQLRQADKQTHRKSNQKAVKETWRTHIVDEDPAVIRSAVISEQIDSQCRHVTSVSIRHATCGSEVASLDGA</sequence>
<evidence type="ECO:0000313" key="1">
    <source>
        <dbReference type="EMBL" id="KAJ4439668.1"/>
    </source>
</evidence>
<gene>
    <name evidence="1" type="ORF">ANN_07796</name>
</gene>
<organism evidence="1 2">
    <name type="scientific">Periplaneta americana</name>
    <name type="common">American cockroach</name>
    <name type="synonym">Blatta americana</name>
    <dbReference type="NCBI Taxonomy" id="6978"/>
    <lineage>
        <taxon>Eukaryota</taxon>
        <taxon>Metazoa</taxon>
        <taxon>Ecdysozoa</taxon>
        <taxon>Arthropoda</taxon>
        <taxon>Hexapoda</taxon>
        <taxon>Insecta</taxon>
        <taxon>Pterygota</taxon>
        <taxon>Neoptera</taxon>
        <taxon>Polyneoptera</taxon>
        <taxon>Dictyoptera</taxon>
        <taxon>Blattodea</taxon>
        <taxon>Blattoidea</taxon>
        <taxon>Blattidae</taxon>
        <taxon>Blattinae</taxon>
        <taxon>Periplaneta</taxon>
    </lineage>
</organism>
<dbReference type="Proteomes" id="UP001148838">
    <property type="component" value="Unassembled WGS sequence"/>
</dbReference>
<reference evidence="1 2" key="1">
    <citation type="journal article" date="2022" name="Allergy">
        <title>Genome assembly and annotation of Periplaneta americana reveal a comprehensive cockroach allergen profile.</title>
        <authorList>
            <person name="Wang L."/>
            <person name="Xiong Q."/>
            <person name="Saelim N."/>
            <person name="Wang L."/>
            <person name="Nong W."/>
            <person name="Wan A.T."/>
            <person name="Shi M."/>
            <person name="Liu X."/>
            <person name="Cao Q."/>
            <person name="Hui J.H.L."/>
            <person name="Sookrung N."/>
            <person name="Leung T.F."/>
            <person name="Tungtrongchitr A."/>
            <person name="Tsui S.K.W."/>
        </authorList>
    </citation>
    <scope>NUCLEOTIDE SEQUENCE [LARGE SCALE GENOMIC DNA]</scope>
    <source>
        <strain evidence="1">PWHHKU_190912</strain>
    </source>
</reference>
<evidence type="ECO:0000313" key="2">
    <source>
        <dbReference type="Proteomes" id="UP001148838"/>
    </source>
</evidence>
<proteinExistence type="predicted"/>
<dbReference type="EMBL" id="JAJSOF020000017">
    <property type="protein sequence ID" value="KAJ4439668.1"/>
    <property type="molecule type" value="Genomic_DNA"/>
</dbReference>
<name>A0ABQ8T102_PERAM</name>